<dbReference type="RefSeq" id="WP_183196863.1">
    <property type="nucleotide sequence ID" value="NZ_JACIDA010000002.1"/>
</dbReference>
<dbReference type="NCBIfam" id="NF005473">
    <property type="entry name" value="PRK07069.1"/>
    <property type="match status" value="1"/>
</dbReference>
<dbReference type="EC" id="1.1.1.175" evidence="3"/>
<reference evidence="5 6" key="1">
    <citation type="submission" date="2020-08" db="EMBL/GenBank/DDBJ databases">
        <title>Genomic Encyclopedia of Type Strains, Phase IV (KMG-IV): sequencing the most valuable type-strain genomes for metagenomic binning, comparative biology and taxonomic classification.</title>
        <authorList>
            <person name="Goeker M."/>
        </authorList>
    </citation>
    <scope>NUCLEOTIDE SEQUENCE [LARGE SCALE GENOMIC DNA]</scope>
    <source>
        <strain evidence="5 6">DSM 14878</strain>
    </source>
</reference>
<dbReference type="PANTHER" id="PTHR43639">
    <property type="entry name" value="OXIDOREDUCTASE, SHORT-CHAIN DEHYDROGENASE/REDUCTASE FAMILY (AFU_ORTHOLOGUE AFUA_5G02870)"/>
    <property type="match status" value="1"/>
</dbReference>
<dbReference type="Gene3D" id="3.40.50.720">
    <property type="entry name" value="NAD(P)-binding Rossmann-like Domain"/>
    <property type="match status" value="1"/>
</dbReference>
<dbReference type="Proteomes" id="UP000532936">
    <property type="component" value="Unassembled WGS sequence"/>
</dbReference>
<dbReference type="SUPFAM" id="SSF51735">
    <property type="entry name" value="NAD(P)-binding Rossmann-fold domains"/>
    <property type="match status" value="1"/>
</dbReference>
<comment type="similarity">
    <text evidence="1">Belongs to the short-chain dehydrogenases/reductases (SDR) family.</text>
</comment>
<sequence>MSAASSARPGRVAGKTVLITGAAGGLGEAMAFMMAREGARLALTDIDGDRAAALAARINAEIPGVAFAYAHDVASEAEWEQVIAAAVADLGGLSVLVNNAGVGGPLAFVEQDTVDNWQRQYEINLRSIMLGAKYAMPHLRAAAPASIINISSIAGLVAAPGMGAYNATKAAVWMYTKTLALEAAKADWNVRCNSVHPVFIKTPILDPFIAMAGGDEAKAHERLTRGIPLKRIGEPDDVAWCVLYLASDESKFVTGSEFKIDGGMTAQ</sequence>
<evidence type="ECO:0000256" key="3">
    <source>
        <dbReference type="ARBA" id="ARBA00066641"/>
    </source>
</evidence>
<dbReference type="Pfam" id="PF13561">
    <property type="entry name" value="adh_short_C2"/>
    <property type="match status" value="1"/>
</dbReference>
<proteinExistence type="inferred from homology"/>
<name>A0A7W6A3G9_9CAUL</name>
<dbReference type="InterPro" id="IPR020904">
    <property type="entry name" value="Sc_DH/Rdtase_CS"/>
</dbReference>
<dbReference type="EMBL" id="JACIDA010000002">
    <property type="protein sequence ID" value="MBB3872611.1"/>
    <property type="molecule type" value="Genomic_DNA"/>
</dbReference>
<evidence type="ECO:0000313" key="6">
    <source>
        <dbReference type="Proteomes" id="UP000532936"/>
    </source>
</evidence>
<organism evidence="5 6">
    <name type="scientific">Brevundimonas mediterranea</name>
    <dbReference type="NCBI Taxonomy" id="74329"/>
    <lineage>
        <taxon>Bacteria</taxon>
        <taxon>Pseudomonadati</taxon>
        <taxon>Pseudomonadota</taxon>
        <taxon>Alphaproteobacteria</taxon>
        <taxon>Caulobacterales</taxon>
        <taxon>Caulobacteraceae</taxon>
        <taxon>Brevundimonas</taxon>
    </lineage>
</organism>
<evidence type="ECO:0000313" key="5">
    <source>
        <dbReference type="EMBL" id="MBB3872611.1"/>
    </source>
</evidence>
<dbReference type="PANTHER" id="PTHR43639:SF1">
    <property type="entry name" value="SHORT-CHAIN DEHYDROGENASE_REDUCTASE FAMILY PROTEIN"/>
    <property type="match status" value="1"/>
</dbReference>
<evidence type="ECO:0000256" key="1">
    <source>
        <dbReference type="ARBA" id="ARBA00006484"/>
    </source>
</evidence>
<keyword evidence="2" id="KW-0560">Oxidoreductase</keyword>
<comment type="caution">
    <text evidence="5">The sequence shown here is derived from an EMBL/GenBank/DDBJ whole genome shotgun (WGS) entry which is preliminary data.</text>
</comment>
<dbReference type="PRINTS" id="PR00081">
    <property type="entry name" value="GDHRDH"/>
</dbReference>
<dbReference type="PROSITE" id="PS00061">
    <property type="entry name" value="ADH_SHORT"/>
    <property type="match status" value="1"/>
</dbReference>
<dbReference type="InterPro" id="IPR036291">
    <property type="entry name" value="NAD(P)-bd_dom_sf"/>
</dbReference>
<evidence type="ECO:0000256" key="4">
    <source>
        <dbReference type="ARBA" id="ARBA00069939"/>
    </source>
</evidence>
<dbReference type="PRINTS" id="PR00080">
    <property type="entry name" value="SDRFAMILY"/>
</dbReference>
<dbReference type="GO" id="GO:0047838">
    <property type="term" value="F:D-xylose 1-dehydrogenase (NAD+) activity"/>
    <property type="evidence" value="ECO:0007669"/>
    <property type="project" value="UniProtKB-EC"/>
</dbReference>
<accession>A0A7W6A3G9</accession>
<dbReference type="AlphaFoldDB" id="A0A7W6A3G9"/>
<gene>
    <name evidence="5" type="ORF">GGR11_002164</name>
</gene>
<dbReference type="InterPro" id="IPR002347">
    <property type="entry name" value="SDR_fam"/>
</dbReference>
<evidence type="ECO:0000256" key="2">
    <source>
        <dbReference type="ARBA" id="ARBA00023002"/>
    </source>
</evidence>
<dbReference type="FunFam" id="3.40.50.720:FF:000084">
    <property type="entry name" value="Short-chain dehydrogenase reductase"/>
    <property type="match status" value="1"/>
</dbReference>
<dbReference type="NCBIfam" id="NF005559">
    <property type="entry name" value="PRK07231.1"/>
    <property type="match status" value="1"/>
</dbReference>
<protein>
    <recommendedName>
        <fullName evidence="4">D-xylose 1-dehydrogenase</fullName>
        <ecNumber evidence="3">1.1.1.175</ecNumber>
    </recommendedName>
</protein>